<evidence type="ECO:0000259" key="13">
    <source>
        <dbReference type="PROSITE" id="PS50025"/>
    </source>
</evidence>
<feature type="region of interest" description="Disordered" evidence="11">
    <location>
        <begin position="597"/>
        <end position="630"/>
    </location>
</feature>
<evidence type="ECO:0000256" key="12">
    <source>
        <dbReference type="SAM" id="Phobius"/>
    </source>
</evidence>
<dbReference type="FunFam" id="2.60.120.200:FF:000003">
    <property type="entry name" value="neurexin-1 isoform X1"/>
    <property type="match status" value="1"/>
</dbReference>
<evidence type="ECO:0000256" key="8">
    <source>
        <dbReference type="ARBA" id="ARBA00023136"/>
    </source>
</evidence>
<dbReference type="PROSITE" id="PS50026">
    <property type="entry name" value="EGF_3"/>
    <property type="match status" value="1"/>
</dbReference>
<keyword evidence="8 12" id="KW-0472">Membrane</keyword>
<evidence type="ECO:0000256" key="2">
    <source>
        <dbReference type="ARBA" id="ARBA00010241"/>
    </source>
</evidence>
<keyword evidence="9" id="KW-1015">Disulfide bond</keyword>
<evidence type="ECO:0000313" key="15">
    <source>
        <dbReference type="EMBL" id="TNN73922.1"/>
    </source>
</evidence>
<comment type="caution">
    <text evidence="15">The sequence shown here is derived from an EMBL/GenBank/DDBJ whole genome shotgun (WGS) entry which is preliminary data.</text>
</comment>
<keyword evidence="16" id="KW-1185">Reference proteome</keyword>
<evidence type="ECO:0000313" key="16">
    <source>
        <dbReference type="Proteomes" id="UP000314294"/>
    </source>
</evidence>
<dbReference type="Gene3D" id="2.60.120.200">
    <property type="match status" value="3"/>
</dbReference>
<dbReference type="SUPFAM" id="SSF49899">
    <property type="entry name" value="Concanavalin A-like lectins/glucanases"/>
    <property type="match status" value="2"/>
</dbReference>
<dbReference type="Pfam" id="PF01034">
    <property type="entry name" value="Syndecan"/>
    <property type="match status" value="1"/>
</dbReference>
<feature type="domain" description="EGF-like" evidence="14">
    <location>
        <begin position="249"/>
        <end position="286"/>
    </location>
</feature>
<comment type="similarity">
    <text evidence="2">Belongs to the neurexin family.</text>
</comment>
<dbReference type="InterPro" id="IPR013320">
    <property type="entry name" value="ConA-like_dom_sf"/>
</dbReference>
<dbReference type="InterPro" id="IPR050372">
    <property type="entry name" value="Neurexin-related_CASP"/>
</dbReference>
<accession>A0A4Z2I955</accession>
<comment type="caution">
    <text evidence="10">Lacks conserved residue(s) required for the propagation of feature annotation.</text>
</comment>
<feature type="region of interest" description="Disordered" evidence="11">
    <location>
        <begin position="461"/>
        <end position="537"/>
    </location>
</feature>
<organism evidence="15 16">
    <name type="scientific">Liparis tanakae</name>
    <name type="common">Tanaka's snailfish</name>
    <dbReference type="NCBI Taxonomy" id="230148"/>
    <lineage>
        <taxon>Eukaryota</taxon>
        <taxon>Metazoa</taxon>
        <taxon>Chordata</taxon>
        <taxon>Craniata</taxon>
        <taxon>Vertebrata</taxon>
        <taxon>Euteleostomi</taxon>
        <taxon>Actinopterygii</taxon>
        <taxon>Neopterygii</taxon>
        <taxon>Teleostei</taxon>
        <taxon>Neoteleostei</taxon>
        <taxon>Acanthomorphata</taxon>
        <taxon>Eupercaria</taxon>
        <taxon>Perciformes</taxon>
        <taxon>Cottioidei</taxon>
        <taxon>Cottales</taxon>
        <taxon>Liparidae</taxon>
        <taxon>Liparis</taxon>
    </lineage>
</organism>
<reference evidence="15 16" key="1">
    <citation type="submission" date="2019-03" db="EMBL/GenBank/DDBJ databases">
        <title>First draft genome of Liparis tanakae, snailfish: a comprehensive survey of snailfish specific genes.</title>
        <authorList>
            <person name="Kim W."/>
            <person name="Song I."/>
            <person name="Jeong J.-H."/>
            <person name="Kim D."/>
            <person name="Kim S."/>
            <person name="Ryu S."/>
            <person name="Song J.Y."/>
            <person name="Lee S.K."/>
        </authorList>
    </citation>
    <scope>NUCLEOTIDE SEQUENCE [LARGE SCALE GENOMIC DNA]</scope>
    <source>
        <tissue evidence="15">Muscle</tissue>
    </source>
</reference>
<keyword evidence="3 10" id="KW-0245">EGF-like domain</keyword>
<feature type="domain" description="Laminin G" evidence="13">
    <location>
        <begin position="290"/>
        <end position="516"/>
    </location>
</feature>
<dbReference type="Pfam" id="PF02210">
    <property type="entry name" value="Laminin_G_2"/>
    <property type="match status" value="2"/>
</dbReference>
<dbReference type="Gene3D" id="2.10.25.10">
    <property type="entry name" value="Laminin"/>
    <property type="match status" value="1"/>
</dbReference>
<evidence type="ECO:0000256" key="10">
    <source>
        <dbReference type="PROSITE-ProRule" id="PRU00076"/>
    </source>
</evidence>
<gene>
    <name evidence="15" type="primary">nrxn1a_8</name>
    <name evidence="15" type="ORF">EYF80_015939</name>
</gene>
<sequence>MAGDHTQLEFHNVETGIVTEKRFMPAVPSNFIGHLQGLTLNGMPYIDLCKNGDIDYCELNAVIGYKSIVADPVTFRSRSSFITLPTLQAYYSMHLFMQFKTTSPDGLVLFNRGDGNDFIVVELVKGYLHYISDLGNGAHLIKGNSNSPLNDNHWHNVHISRDTNNLHTVKIDTKVTTQTTMGAKNLDLKGDLYIGGVSKEMYRELPKLVHSREGFQGCLATVDLNGRLPDLLADALATIGQVERGCEGPSTTCQEDSCSNQGVCLQQWEGFTCDCSMTSYAGPLCNDAGTTYIFGRDGGVVVYTWPPNERPSTRADRLALGFSTQQKHAILLRVDSASGLGDYLQLQIDKGNIRVVFNVGTDDINIEESTKFVNDGKYHIIRFTRSGGNATLQLDDLPVIERYPSGNIDNERLAIARQRIPYRLGRGQLSGLYYNGLRILNMAAEGHPHIRVDGSARLVGDMPSASITPQSSAAAGGNRSDSAPSISDITTTTATNRKQGATQQSADDLLVASAECPSDDEDIDPCDPSSARPPLPEVKVFPVPSEVVRESSSTTGMVVGIVAAAALCILILLYAMYKYRNRDEGSYHVDESRNYISNSATQPNGSAKDKPLGITKISKNKKNKDKEYYV</sequence>
<evidence type="ECO:0000256" key="11">
    <source>
        <dbReference type="SAM" id="MobiDB-lite"/>
    </source>
</evidence>
<keyword evidence="6" id="KW-0130">Cell adhesion</keyword>
<dbReference type="InterPro" id="IPR003585">
    <property type="entry name" value="Neurexin-like"/>
</dbReference>
<dbReference type="AlphaFoldDB" id="A0A4Z2I955"/>
<evidence type="ECO:0000256" key="4">
    <source>
        <dbReference type="ARBA" id="ARBA00022692"/>
    </source>
</evidence>
<dbReference type="PANTHER" id="PTHR15036:SF51">
    <property type="entry name" value="NEUREXIN-1"/>
    <property type="match status" value="1"/>
</dbReference>
<evidence type="ECO:0000259" key="14">
    <source>
        <dbReference type="PROSITE" id="PS50026"/>
    </source>
</evidence>
<dbReference type="PANTHER" id="PTHR15036">
    <property type="entry name" value="PIKACHURIN-LIKE PROTEIN"/>
    <property type="match status" value="1"/>
</dbReference>
<dbReference type="FunFam" id="2.60.120.200:FF:000004">
    <property type="entry name" value="neurexin-1 isoform X1"/>
    <property type="match status" value="1"/>
</dbReference>
<comment type="subcellular location">
    <subcellularLocation>
        <location evidence="1">Membrane</location>
        <topology evidence="1">Single-pass type I membrane protein</topology>
    </subcellularLocation>
</comment>
<proteinExistence type="inferred from homology"/>
<dbReference type="PROSITE" id="PS50025">
    <property type="entry name" value="LAM_G_DOMAIN"/>
    <property type="match status" value="2"/>
</dbReference>
<keyword evidence="7 12" id="KW-1133">Transmembrane helix</keyword>
<feature type="domain" description="Laminin G" evidence="13">
    <location>
        <begin position="71"/>
        <end position="246"/>
    </location>
</feature>
<dbReference type="InterPro" id="IPR027789">
    <property type="entry name" value="Syndecan/Neurexin_dom"/>
</dbReference>
<evidence type="ECO:0000256" key="6">
    <source>
        <dbReference type="ARBA" id="ARBA00022889"/>
    </source>
</evidence>
<dbReference type="OrthoDB" id="6275838at2759"/>
<protein>
    <submittedName>
        <fullName evidence="15">Neurexin-1a</fullName>
    </submittedName>
</protein>
<dbReference type="FunFam" id="2.10.25.10:FF:000015">
    <property type="entry name" value="neurexin-1 isoform X1"/>
    <property type="match status" value="1"/>
</dbReference>
<dbReference type="GO" id="GO:0016020">
    <property type="term" value="C:membrane"/>
    <property type="evidence" value="ECO:0007669"/>
    <property type="project" value="UniProtKB-SubCell"/>
</dbReference>
<evidence type="ECO:0000256" key="3">
    <source>
        <dbReference type="ARBA" id="ARBA00022536"/>
    </source>
</evidence>
<dbReference type="CDD" id="cd00110">
    <property type="entry name" value="LamG"/>
    <property type="match status" value="2"/>
</dbReference>
<evidence type="ECO:0000256" key="7">
    <source>
        <dbReference type="ARBA" id="ARBA00022989"/>
    </source>
</evidence>
<feature type="transmembrane region" description="Helical" evidence="12">
    <location>
        <begin position="557"/>
        <end position="577"/>
    </location>
</feature>
<dbReference type="SMART" id="SM00282">
    <property type="entry name" value="LamG"/>
    <property type="match status" value="2"/>
</dbReference>
<evidence type="ECO:0000256" key="5">
    <source>
        <dbReference type="ARBA" id="ARBA00022729"/>
    </source>
</evidence>
<dbReference type="InterPro" id="IPR001791">
    <property type="entry name" value="Laminin_G"/>
</dbReference>
<dbReference type="GO" id="GO:0007155">
    <property type="term" value="P:cell adhesion"/>
    <property type="evidence" value="ECO:0007669"/>
    <property type="project" value="UniProtKB-KW"/>
</dbReference>
<keyword evidence="5" id="KW-0732">Signal</keyword>
<dbReference type="InterPro" id="IPR000742">
    <property type="entry name" value="EGF"/>
</dbReference>
<feature type="compositionally biased region" description="Polar residues" evidence="11">
    <location>
        <begin position="465"/>
        <end position="506"/>
    </location>
</feature>
<dbReference type="EMBL" id="SRLO01000120">
    <property type="protein sequence ID" value="TNN73922.1"/>
    <property type="molecule type" value="Genomic_DNA"/>
</dbReference>
<name>A0A4Z2I955_9TELE</name>
<dbReference type="Proteomes" id="UP000314294">
    <property type="component" value="Unassembled WGS sequence"/>
</dbReference>
<evidence type="ECO:0000256" key="9">
    <source>
        <dbReference type="ARBA" id="ARBA00023157"/>
    </source>
</evidence>
<evidence type="ECO:0000256" key="1">
    <source>
        <dbReference type="ARBA" id="ARBA00004479"/>
    </source>
</evidence>
<keyword evidence="4 12" id="KW-0812">Transmembrane</keyword>
<dbReference type="SMART" id="SM00294">
    <property type="entry name" value="4.1m"/>
    <property type="match status" value="1"/>
</dbReference>